<feature type="transmembrane region" description="Helical" evidence="7">
    <location>
        <begin position="115"/>
        <end position="136"/>
    </location>
</feature>
<evidence type="ECO:0000256" key="7">
    <source>
        <dbReference type="RuleBase" id="RU363032"/>
    </source>
</evidence>
<evidence type="ECO:0000313" key="10">
    <source>
        <dbReference type="Proteomes" id="UP000032254"/>
    </source>
</evidence>
<dbReference type="GO" id="GO:0005886">
    <property type="term" value="C:plasma membrane"/>
    <property type="evidence" value="ECO:0007669"/>
    <property type="project" value="UniProtKB-SubCell"/>
</dbReference>
<dbReference type="PANTHER" id="PTHR43744:SF12">
    <property type="entry name" value="ABC TRANSPORTER PERMEASE PROTEIN MG189-RELATED"/>
    <property type="match status" value="1"/>
</dbReference>
<keyword evidence="3" id="KW-1003">Cell membrane</keyword>
<evidence type="ECO:0000259" key="8">
    <source>
        <dbReference type="PROSITE" id="PS50928"/>
    </source>
</evidence>
<organism evidence="9 10">
    <name type="scientific">Micromonospora haikouensis</name>
    <dbReference type="NCBI Taxonomy" id="686309"/>
    <lineage>
        <taxon>Bacteria</taxon>
        <taxon>Bacillati</taxon>
        <taxon>Actinomycetota</taxon>
        <taxon>Actinomycetes</taxon>
        <taxon>Micromonosporales</taxon>
        <taxon>Micromonosporaceae</taxon>
        <taxon>Micromonospora</taxon>
    </lineage>
</organism>
<evidence type="ECO:0000256" key="5">
    <source>
        <dbReference type="ARBA" id="ARBA00022989"/>
    </source>
</evidence>
<keyword evidence="6 7" id="KW-0472">Membrane</keyword>
<dbReference type="PANTHER" id="PTHR43744">
    <property type="entry name" value="ABC TRANSPORTER PERMEASE PROTEIN MG189-RELATED-RELATED"/>
    <property type="match status" value="1"/>
</dbReference>
<dbReference type="EMBL" id="JXSX01000003">
    <property type="protein sequence ID" value="KIR61705.1"/>
    <property type="molecule type" value="Genomic_DNA"/>
</dbReference>
<feature type="domain" description="ABC transmembrane type-1" evidence="8">
    <location>
        <begin position="80"/>
        <end position="269"/>
    </location>
</feature>
<dbReference type="GO" id="GO:0055085">
    <property type="term" value="P:transmembrane transport"/>
    <property type="evidence" value="ECO:0007669"/>
    <property type="project" value="InterPro"/>
</dbReference>
<reference evidence="9 10" key="1">
    <citation type="submission" date="2015-01" db="EMBL/GenBank/DDBJ databases">
        <title>Sequencing and annotation of Micromonospora carbonacea strain JXNU-1 genome.</title>
        <authorList>
            <person name="Long Z."/>
            <person name="Huang Y."/>
            <person name="Jiang Y."/>
        </authorList>
    </citation>
    <scope>NUCLEOTIDE SEQUENCE [LARGE SCALE GENOMIC DNA]</scope>
    <source>
        <strain evidence="9 10">JXNU-1</strain>
    </source>
</reference>
<evidence type="ECO:0000256" key="4">
    <source>
        <dbReference type="ARBA" id="ARBA00022692"/>
    </source>
</evidence>
<keyword evidence="4 7" id="KW-0812">Transmembrane</keyword>
<sequence length="284" mass="30497">MADIVARRNERRTGRRTLWLVVPVAALAVAPLLWAVVSSLRPGEEIFRYLSPVSVRTVVPSTVSLDNYRAVLESSFTLALLNSVLVTTVSVALGLAVSSLAAFALAMIPFPGRAALFGVMVVSFLVPFEAIAIPLASTFREADLQNTLVGLILPAVGNGLAIFLLRQFFLGIPTSLSEAARMDGLSWFGIYLRIYLPLSRASMVGAGLILFVFQWQSFLWPLLIAPAPAVRVAPVAIADFAQESGVDYGQMFAAATLTAVVPLLVLLFAQRQFASSLASTGERE</sequence>
<feature type="transmembrane region" description="Helical" evidence="7">
    <location>
        <begin position="148"/>
        <end position="169"/>
    </location>
</feature>
<keyword evidence="10" id="KW-1185">Reference proteome</keyword>
<evidence type="ECO:0000256" key="2">
    <source>
        <dbReference type="ARBA" id="ARBA00022448"/>
    </source>
</evidence>
<dbReference type="Gene3D" id="1.10.3720.10">
    <property type="entry name" value="MetI-like"/>
    <property type="match status" value="1"/>
</dbReference>
<dbReference type="InterPro" id="IPR035906">
    <property type="entry name" value="MetI-like_sf"/>
</dbReference>
<dbReference type="GeneID" id="301308174"/>
<dbReference type="Proteomes" id="UP000032254">
    <property type="component" value="Unassembled WGS sequence"/>
</dbReference>
<dbReference type="AlphaFoldDB" id="A0A0D0WWG6"/>
<feature type="transmembrane region" description="Helical" evidence="7">
    <location>
        <begin position="248"/>
        <end position="269"/>
    </location>
</feature>
<dbReference type="InterPro" id="IPR000515">
    <property type="entry name" value="MetI-like"/>
</dbReference>
<keyword evidence="2 7" id="KW-0813">Transport</keyword>
<dbReference type="PROSITE" id="PS50928">
    <property type="entry name" value="ABC_TM1"/>
    <property type="match status" value="1"/>
</dbReference>
<keyword evidence="5 7" id="KW-1133">Transmembrane helix</keyword>
<comment type="similarity">
    <text evidence="7">Belongs to the binding-protein-dependent transport system permease family.</text>
</comment>
<feature type="transmembrane region" description="Helical" evidence="7">
    <location>
        <begin position="84"/>
        <end position="108"/>
    </location>
</feature>
<accession>A0A0D0WWG6</accession>
<name>A0A0D0WWG6_9ACTN</name>
<dbReference type="CDD" id="cd06261">
    <property type="entry name" value="TM_PBP2"/>
    <property type="match status" value="1"/>
</dbReference>
<protein>
    <recommendedName>
        <fullName evidence="8">ABC transmembrane type-1 domain-containing protein</fullName>
    </recommendedName>
</protein>
<dbReference type="PATRIC" id="fig|47853.6.peg.6211"/>
<dbReference type="Pfam" id="PF00528">
    <property type="entry name" value="BPD_transp_1"/>
    <property type="match status" value="1"/>
</dbReference>
<dbReference type="RefSeq" id="WP_043968849.1">
    <property type="nucleotide sequence ID" value="NZ_JBEZEN010000032.1"/>
</dbReference>
<comment type="caution">
    <text evidence="9">The sequence shown here is derived from an EMBL/GenBank/DDBJ whole genome shotgun (WGS) entry which is preliminary data.</text>
</comment>
<evidence type="ECO:0000313" key="9">
    <source>
        <dbReference type="EMBL" id="KIR61705.1"/>
    </source>
</evidence>
<comment type="subcellular location">
    <subcellularLocation>
        <location evidence="1 7">Cell membrane</location>
        <topology evidence="1 7">Multi-pass membrane protein</topology>
    </subcellularLocation>
</comment>
<feature type="transmembrane region" description="Helical" evidence="7">
    <location>
        <begin position="17"/>
        <end position="37"/>
    </location>
</feature>
<evidence type="ECO:0000256" key="6">
    <source>
        <dbReference type="ARBA" id="ARBA00023136"/>
    </source>
</evidence>
<feature type="transmembrane region" description="Helical" evidence="7">
    <location>
        <begin position="190"/>
        <end position="213"/>
    </location>
</feature>
<proteinExistence type="inferred from homology"/>
<dbReference type="SUPFAM" id="SSF161098">
    <property type="entry name" value="MetI-like"/>
    <property type="match status" value="1"/>
</dbReference>
<dbReference type="OrthoDB" id="148827at2"/>
<gene>
    <name evidence="9" type="ORF">TK50_29625</name>
</gene>
<evidence type="ECO:0000256" key="3">
    <source>
        <dbReference type="ARBA" id="ARBA00022475"/>
    </source>
</evidence>
<evidence type="ECO:0000256" key="1">
    <source>
        <dbReference type="ARBA" id="ARBA00004651"/>
    </source>
</evidence>